<evidence type="ECO:0000313" key="3">
    <source>
        <dbReference type="Proteomes" id="UP001180020"/>
    </source>
</evidence>
<evidence type="ECO:0000313" key="2">
    <source>
        <dbReference type="EMBL" id="KAK1303747.1"/>
    </source>
</evidence>
<reference evidence="2" key="1">
    <citation type="journal article" date="2023" name="Nat. Commun.">
        <title>Diploid and tetraploid genomes of Acorus and the evolution of monocots.</title>
        <authorList>
            <person name="Ma L."/>
            <person name="Liu K.W."/>
            <person name="Li Z."/>
            <person name="Hsiao Y.Y."/>
            <person name="Qi Y."/>
            <person name="Fu T."/>
            <person name="Tang G.D."/>
            <person name="Zhang D."/>
            <person name="Sun W.H."/>
            <person name="Liu D.K."/>
            <person name="Li Y."/>
            <person name="Chen G.Z."/>
            <person name="Liu X.D."/>
            <person name="Liao X.Y."/>
            <person name="Jiang Y.T."/>
            <person name="Yu X."/>
            <person name="Hao Y."/>
            <person name="Huang J."/>
            <person name="Zhao X.W."/>
            <person name="Ke S."/>
            <person name="Chen Y.Y."/>
            <person name="Wu W.L."/>
            <person name="Hsu J.L."/>
            <person name="Lin Y.F."/>
            <person name="Huang M.D."/>
            <person name="Li C.Y."/>
            <person name="Huang L."/>
            <person name="Wang Z.W."/>
            <person name="Zhao X."/>
            <person name="Zhong W.Y."/>
            <person name="Peng D.H."/>
            <person name="Ahmad S."/>
            <person name="Lan S."/>
            <person name="Zhang J.S."/>
            <person name="Tsai W.C."/>
            <person name="Van de Peer Y."/>
            <person name="Liu Z.J."/>
        </authorList>
    </citation>
    <scope>NUCLEOTIDE SEQUENCE</scope>
    <source>
        <strain evidence="2">CP</strain>
    </source>
</reference>
<reference evidence="2" key="2">
    <citation type="submission" date="2023-06" db="EMBL/GenBank/DDBJ databases">
        <authorList>
            <person name="Ma L."/>
            <person name="Liu K.-W."/>
            <person name="Li Z."/>
            <person name="Hsiao Y.-Y."/>
            <person name="Qi Y."/>
            <person name="Fu T."/>
            <person name="Tang G."/>
            <person name="Zhang D."/>
            <person name="Sun W.-H."/>
            <person name="Liu D.-K."/>
            <person name="Li Y."/>
            <person name="Chen G.-Z."/>
            <person name="Liu X.-D."/>
            <person name="Liao X.-Y."/>
            <person name="Jiang Y.-T."/>
            <person name="Yu X."/>
            <person name="Hao Y."/>
            <person name="Huang J."/>
            <person name="Zhao X.-W."/>
            <person name="Ke S."/>
            <person name="Chen Y.-Y."/>
            <person name="Wu W.-L."/>
            <person name="Hsu J.-L."/>
            <person name="Lin Y.-F."/>
            <person name="Huang M.-D."/>
            <person name="Li C.-Y."/>
            <person name="Huang L."/>
            <person name="Wang Z.-W."/>
            <person name="Zhao X."/>
            <person name="Zhong W.-Y."/>
            <person name="Peng D.-H."/>
            <person name="Ahmad S."/>
            <person name="Lan S."/>
            <person name="Zhang J.-S."/>
            <person name="Tsai W.-C."/>
            <person name="Van De Peer Y."/>
            <person name="Liu Z.-J."/>
        </authorList>
    </citation>
    <scope>NUCLEOTIDE SEQUENCE</scope>
    <source>
        <strain evidence="2">CP</strain>
        <tissue evidence="2">Leaves</tissue>
    </source>
</reference>
<proteinExistence type="predicted"/>
<accession>A0AAV9DR97</accession>
<name>A0AAV9DR97_ACOCL</name>
<keyword evidence="3" id="KW-1185">Reference proteome</keyword>
<gene>
    <name evidence="2" type="ORF">QJS10_CPB11g00741</name>
</gene>
<sequence length="119" mass="13088">MRFTSTIGCDGPTIERPTLQPHPPFATHGESLEDIREALCGLNGVSWPHQGISGFPQLPCSTNVQIHQDGNALLLNRCWAPILISANGLDRRALSGVEFMLPVFNGNMNLNFNLNHKKL</sequence>
<feature type="region of interest" description="Disordered" evidence="1">
    <location>
        <begin position="1"/>
        <end position="21"/>
    </location>
</feature>
<evidence type="ECO:0000256" key="1">
    <source>
        <dbReference type="SAM" id="MobiDB-lite"/>
    </source>
</evidence>
<dbReference type="AlphaFoldDB" id="A0AAV9DR97"/>
<protein>
    <submittedName>
        <fullName evidence="2">Uncharacterized protein</fullName>
    </submittedName>
</protein>
<dbReference type="EMBL" id="JAUJYO010000011">
    <property type="protein sequence ID" value="KAK1303747.1"/>
    <property type="molecule type" value="Genomic_DNA"/>
</dbReference>
<organism evidence="2 3">
    <name type="scientific">Acorus calamus</name>
    <name type="common">Sweet flag</name>
    <dbReference type="NCBI Taxonomy" id="4465"/>
    <lineage>
        <taxon>Eukaryota</taxon>
        <taxon>Viridiplantae</taxon>
        <taxon>Streptophyta</taxon>
        <taxon>Embryophyta</taxon>
        <taxon>Tracheophyta</taxon>
        <taxon>Spermatophyta</taxon>
        <taxon>Magnoliopsida</taxon>
        <taxon>Liliopsida</taxon>
        <taxon>Acoraceae</taxon>
        <taxon>Acorus</taxon>
    </lineage>
</organism>
<comment type="caution">
    <text evidence="2">The sequence shown here is derived from an EMBL/GenBank/DDBJ whole genome shotgun (WGS) entry which is preliminary data.</text>
</comment>
<dbReference type="Proteomes" id="UP001180020">
    <property type="component" value="Unassembled WGS sequence"/>
</dbReference>